<evidence type="ECO:0000313" key="5">
    <source>
        <dbReference type="EMBL" id="EER60281.1"/>
    </source>
</evidence>
<protein>
    <recommendedName>
        <fullName evidence="3">Carboxylic ester hydrolase</fullName>
        <ecNumber evidence="3">3.1.1.-</ecNumber>
    </recommendedName>
</protein>
<dbReference type="Gene3D" id="3.40.50.1820">
    <property type="entry name" value="alpha/beta hydrolase"/>
    <property type="match status" value="1"/>
</dbReference>
<keyword evidence="2 3" id="KW-0378">Hydrolase</keyword>
<dbReference type="PATRIC" id="fig|573060.9.peg.2967"/>
<evidence type="ECO:0000256" key="1">
    <source>
        <dbReference type="ARBA" id="ARBA00005964"/>
    </source>
</evidence>
<dbReference type="RefSeq" id="WP_005796375.1">
    <property type="nucleotide sequence ID" value="NZ_ACQT01000064.1"/>
</dbReference>
<comment type="caution">
    <text evidence="5">The sequence shown here is derived from an EMBL/GenBank/DDBJ whole genome shotgun (WGS) entry which is preliminary data.</text>
</comment>
<dbReference type="AlphaFoldDB" id="C5T5H1"/>
<organism evidence="5 6">
    <name type="scientific">Acidovorax delafieldii 2AN</name>
    <dbReference type="NCBI Taxonomy" id="573060"/>
    <lineage>
        <taxon>Bacteria</taxon>
        <taxon>Pseudomonadati</taxon>
        <taxon>Pseudomonadota</taxon>
        <taxon>Betaproteobacteria</taxon>
        <taxon>Burkholderiales</taxon>
        <taxon>Comamonadaceae</taxon>
        <taxon>Acidovorax</taxon>
    </lineage>
</organism>
<dbReference type="EMBL" id="ACQT01000064">
    <property type="protein sequence ID" value="EER60281.1"/>
    <property type="molecule type" value="Genomic_DNA"/>
</dbReference>
<dbReference type="InterPro" id="IPR050309">
    <property type="entry name" value="Type-B_Carboxylest/Lipase"/>
</dbReference>
<dbReference type="InterPro" id="IPR019826">
    <property type="entry name" value="Carboxylesterase_B_AS"/>
</dbReference>
<accession>C5T5H1</accession>
<feature type="domain" description="Carboxylesterase type B" evidence="4">
    <location>
        <begin position="2"/>
        <end position="483"/>
    </location>
</feature>
<comment type="similarity">
    <text evidence="1 3">Belongs to the type-B carboxylesterase/lipase family.</text>
</comment>
<name>C5T5H1_ACIDE</name>
<dbReference type="Proteomes" id="UP000003856">
    <property type="component" value="Unassembled WGS sequence"/>
</dbReference>
<dbReference type="Pfam" id="PF00135">
    <property type="entry name" value="COesterase"/>
    <property type="match status" value="1"/>
</dbReference>
<dbReference type="SUPFAM" id="SSF53474">
    <property type="entry name" value="alpha/beta-Hydrolases"/>
    <property type="match status" value="1"/>
</dbReference>
<dbReference type="InterPro" id="IPR002018">
    <property type="entry name" value="CarbesteraseB"/>
</dbReference>
<evidence type="ECO:0000256" key="3">
    <source>
        <dbReference type="RuleBase" id="RU361235"/>
    </source>
</evidence>
<proteinExistence type="inferred from homology"/>
<dbReference type="PANTHER" id="PTHR11559">
    <property type="entry name" value="CARBOXYLESTERASE"/>
    <property type="match status" value="1"/>
</dbReference>
<reference evidence="5 6" key="1">
    <citation type="submission" date="2009-05" db="EMBL/GenBank/DDBJ databases">
        <title>The draft genome of Acidovorax delafieldii 2AN.</title>
        <authorList>
            <consortium name="US DOE Joint Genome Institute (JGI-PGF)"/>
            <person name="Lucas S."/>
            <person name="Copeland A."/>
            <person name="Lapidus A."/>
            <person name="Glavina del Rio T."/>
            <person name="Tice H."/>
            <person name="Bruce D."/>
            <person name="Goodwin L."/>
            <person name="Pitluck S."/>
            <person name="Larimer F."/>
            <person name="Land M.L."/>
            <person name="Hauser L."/>
            <person name="Shelobolina E.S."/>
            <person name="Picardal F."/>
            <person name="Roden E."/>
            <person name="Emerson D."/>
        </authorList>
    </citation>
    <scope>NUCLEOTIDE SEQUENCE [LARGE SCALE GENOMIC DNA]</scope>
    <source>
        <strain evidence="5 6">2AN</strain>
    </source>
</reference>
<evidence type="ECO:0000256" key="2">
    <source>
        <dbReference type="ARBA" id="ARBA00022801"/>
    </source>
</evidence>
<dbReference type="PROSITE" id="PS00122">
    <property type="entry name" value="CARBOXYLESTERASE_B_1"/>
    <property type="match status" value="1"/>
</dbReference>
<gene>
    <name evidence="5" type="ORF">AcdelDRAFT_2151</name>
</gene>
<dbReference type="OrthoDB" id="9775851at2"/>
<dbReference type="InterPro" id="IPR029058">
    <property type="entry name" value="AB_hydrolase_fold"/>
</dbReference>
<dbReference type="GO" id="GO:0016787">
    <property type="term" value="F:hydrolase activity"/>
    <property type="evidence" value="ECO:0007669"/>
    <property type="project" value="UniProtKB-KW"/>
</dbReference>
<dbReference type="ESTHER" id="acide-c5t5h1">
    <property type="family name" value="Carb_B_Bacteria"/>
</dbReference>
<dbReference type="EC" id="3.1.1.-" evidence="3"/>
<keyword evidence="6" id="KW-1185">Reference proteome</keyword>
<evidence type="ECO:0000313" key="6">
    <source>
        <dbReference type="Proteomes" id="UP000003856"/>
    </source>
</evidence>
<evidence type="ECO:0000259" key="4">
    <source>
        <dbReference type="Pfam" id="PF00135"/>
    </source>
</evidence>
<sequence length="519" mass="55266">MIEIESGKLRGRYVEGVFSFRGIPYAADTGGAHRFMAPQPVVNWAGVRDAFAEGDRCPQVEERISQMPMFAWYAQDSSFSENCCVLNVFTPGLQPGARRPVMFYIHGGGYASGGGGGSVLDGSKLAAMGDVVVVTVNHRLNVFGYTCLGHLDAEQFGDAANAGQLDLVAALQWVQRNITAFGGDPGNVTLIGESGGGNKVMVLLTMPAARGLFQRAINMSGVSGLQVAAPEQTEPYVDALLKTLGIGRGALHRLRTLSAEALLRARNAAMKAVRGDGAQPVVDGRHVQESPLTPAGLALHASIPLIIGTTDTEATLFLGEDRRNFQIDEGELSARIRAQFGMDGAGAAALVAAYLRDDPGCSAADVLAYLSSDLLARGPLLRAAEAKACAGQAPVYVYNFAWRVPAEGGVWRSPHMVDIPFAFGTVDSARCMTGSDPGRTVVADSLMAAFVAFARGGDPNNQCMPRWMPYETTDRATMVVNERCRLEHDFRGAGRIASAELRSFEPAALRRGPLFRGPD</sequence>